<evidence type="ECO:0000313" key="8">
    <source>
        <dbReference type="RefSeq" id="XP_065655142.1"/>
    </source>
</evidence>
<keyword evidence="4" id="KW-0455">Luminescence</keyword>
<evidence type="ECO:0000256" key="4">
    <source>
        <dbReference type="ARBA" id="ARBA00023223"/>
    </source>
</evidence>
<comment type="similarity">
    <text evidence="1">Belongs to the aequorin family.</text>
</comment>
<feature type="domain" description="EF-hand" evidence="6">
    <location>
        <begin position="229"/>
        <end position="264"/>
    </location>
</feature>
<dbReference type="RefSeq" id="XP_065655142.1">
    <property type="nucleotide sequence ID" value="XM_065799070.1"/>
</dbReference>
<proteinExistence type="inferred from homology"/>
<feature type="domain" description="EF-hand" evidence="6">
    <location>
        <begin position="37"/>
        <end position="72"/>
    </location>
</feature>
<keyword evidence="2" id="KW-0677">Repeat</keyword>
<feature type="domain" description="EF-hand" evidence="6">
    <location>
        <begin position="1"/>
        <end position="36"/>
    </location>
</feature>
<dbReference type="SMART" id="SM00054">
    <property type="entry name" value="EFh"/>
    <property type="match status" value="8"/>
</dbReference>
<dbReference type="PROSITE" id="PS00018">
    <property type="entry name" value="EF_HAND_1"/>
    <property type="match status" value="6"/>
</dbReference>
<dbReference type="InterPro" id="IPR018247">
    <property type="entry name" value="EF_Hand_1_Ca_BS"/>
</dbReference>
<evidence type="ECO:0000256" key="1">
    <source>
        <dbReference type="ARBA" id="ARBA00007828"/>
    </source>
</evidence>
<dbReference type="InterPro" id="IPR002048">
    <property type="entry name" value="EF_hand_dom"/>
</dbReference>
<dbReference type="PANTHER" id="PTHR23050">
    <property type="entry name" value="CALCIUM BINDING PROTEIN"/>
    <property type="match status" value="1"/>
</dbReference>
<keyword evidence="5" id="KW-0599">Photoprotein</keyword>
<evidence type="ECO:0000256" key="3">
    <source>
        <dbReference type="ARBA" id="ARBA00022837"/>
    </source>
</evidence>
<dbReference type="PROSITE" id="PS50222">
    <property type="entry name" value="EF_HAND_2"/>
    <property type="match status" value="7"/>
</dbReference>
<dbReference type="Proteomes" id="UP001652625">
    <property type="component" value="Chromosome 06"/>
</dbReference>
<evidence type="ECO:0000256" key="2">
    <source>
        <dbReference type="ARBA" id="ARBA00022737"/>
    </source>
</evidence>
<name>A0ABM4C0R6_HYDVU</name>
<dbReference type="Gene3D" id="1.10.238.10">
    <property type="entry name" value="EF-hand"/>
    <property type="match status" value="4"/>
</dbReference>
<accession>A0ABM4C0R6</accession>
<feature type="domain" description="EF-hand" evidence="6">
    <location>
        <begin position="78"/>
        <end position="113"/>
    </location>
</feature>
<protein>
    <submittedName>
        <fullName evidence="8">Uncharacterized protein LOC105847916 isoform X3</fullName>
    </submittedName>
</protein>
<evidence type="ECO:0000259" key="6">
    <source>
        <dbReference type="PROSITE" id="PS50222"/>
    </source>
</evidence>
<dbReference type="GeneID" id="105847916"/>
<keyword evidence="7" id="KW-1185">Reference proteome</keyword>
<dbReference type="SUPFAM" id="SSF47473">
    <property type="entry name" value="EF-hand"/>
    <property type="match status" value="2"/>
</dbReference>
<feature type="domain" description="EF-hand" evidence="6">
    <location>
        <begin position="265"/>
        <end position="299"/>
    </location>
</feature>
<sequence>MDKKKLVRMFSAADEDGSGNITKAEMKKQLKTNNCYPGDDFFTAIFKSIDKDGSGELDFDEFVAGVSLIEKLKSKPGNAIAEWKSLFQKADSDSSGNIDKGELKKILKELNAYPGDKEYDFVFKEFDIDGSGEVDFVEFVLVLVKLNVSLPKKVSSKNSFGLNDFYRFFKEADADNTGNIDEKEMEKLLRAINLYPGNKEFYAQFQLADCDGSGHLDFEEFVKLIEIFQDNDELKKKFAKLDVDGNGFLDFNEIKRAFKAMNYSISDQAIQDMIAVASLDGDNTVSFEEFCAIARRKKR</sequence>
<reference evidence="8" key="1">
    <citation type="submission" date="2025-08" db="UniProtKB">
        <authorList>
            <consortium name="RefSeq"/>
        </authorList>
    </citation>
    <scope>IDENTIFICATION</scope>
</reference>
<evidence type="ECO:0000313" key="7">
    <source>
        <dbReference type="Proteomes" id="UP001652625"/>
    </source>
</evidence>
<feature type="domain" description="EF-hand" evidence="6">
    <location>
        <begin position="160"/>
        <end position="195"/>
    </location>
</feature>
<organism evidence="7 8">
    <name type="scientific">Hydra vulgaris</name>
    <name type="common">Hydra</name>
    <name type="synonym">Hydra attenuata</name>
    <dbReference type="NCBI Taxonomy" id="6087"/>
    <lineage>
        <taxon>Eukaryota</taxon>
        <taxon>Metazoa</taxon>
        <taxon>Cnidaria</taxon>
        <taxon>Hydrozoa</taxon>
        <taxon>Hydroidolina</taxon>
        <taxon>Anthoathecata</taxon>
        <taxon>Aplanulata</taxon>
        <taxon>Hydridae</taxon>
        <taxon>Hydra</taxon>
    </lineage>
</organism>
<dbReference type="InterPro" id="IPR011992">
    <property type="entry name" value="EF-hand-dom_pair"/>
</dbReference>
<keyword evidence="3" id="KW-0106">Calcium</keyword>
<dbReference type="InterPro" id="IPR050145">
    <property type="entry name" value="Centrin_CML-like"/>
</dbReference>
<gene>
    <name evidence="8" type="primary">LOC105847916</name>
</gene>
<feature type="domain" description="EF-hand" evidence="6">
    <location>
        <begin position="114"/>
        <end position="149"/>
    </location>
</feature>
<dbReference type="Pfam" id="PF13499">
    <property type="entry name" value="EF-hand_7"/>
    <property type="match status" value="4"/>
</dbReference>
<evidence type="ECO:0000256" key="5">
    <source>
        <dbReference type="ARBA" id="ARBA00023262"/>
    </source>
</evidence>